<organism evidence="1 2">
    <name type="scientific">Papaver atlanticum</name>
    <dbReference type="NCBI Taxonomy" id="357466"/>
    <lineage>
        <taxon>Eukaryota</taxon>
        <taxon>Viridiplantae</taxon>
        <taxon>Streptophyta</taxon>
        <taxon>Embryophyta</taxon>
        <taxon>Tracheophyta</taxon>
        <taxon>Spermatophyta</taxon>
        <taxon>Magnoliopsida</taxon>
        <taxon>Ranunculales</taxon>
        <taxon>Papaveraceae</taxon>
        <taxon>Papaveroideae</taxon>
        <taxon>Papaver</taxon>
    </lineage>
</organism>
<comment type="caution">
    <text evidence="1">The sequence shown here is derived from an EMBL/GenBank/DDBJ whole genome shotgun (WGS) entry which is preliminary data.</text>
</comment>
<dbReference type="AlphaFoldDB" id="A0AAD4TH18"/>
<name>A0AAD4TH18_9MAGN</name>
<dbReference type="EMBL" id="JAJJMB010001716">
    <property type="protein sequence ID" value="KAI3955885.1"/>
    <property type="molecule type" value="Genomic_DNA"/>
</dbReference>
<protein>
    <submittedName>
        <fullName evidence="1">Uncharacterized protein</fullName>
    </submittedName>
</protein>
<sequence>MQLQHGEPVCYSFAMSCLVGLPATEDANYIQIGTRKLTSKTSMLNPQRARQIKSRLVSVFGRVQKVVGKIWS</sequence>
<reference evidence="1" key="1">
    <citation type="submission" date="2022-04" db="EMBL/GenBank/DDBJ databases">
        <title>A functionally conserved STORR gene fusion in Papaver species that diverged 16.8 million years ago.</title>
        <authorList>
            <person name="Catania T."/>
        </authorList>
    </citation>
    <scope>NUCLEOTIDE SEQUENCE</scope>
    <source>
        <strain evidence="1">S-188037</strain>
    </source>
</reference>
<accession>A0AAD4TH18</accession>
<dbReference type="Proteomes" id="UP001202328">
    <property type="component" value="Unassembled WGS sequence"/>
</dbReference>
<gene>
    <name evidence="1" type="ORF">MKW98_006245</name>
</gene>
<proteinExistence type="predicted"/>
<keyword evidence="2" id="KW-1185">Reference proteome</keyword>
<evidence type="ECO:0000313" key="2">
    <source>
        <dbReference type="Proteomes" id="UP001202328"/>
    </source>
</evidence>
<evidence type="ECO:0000313" key="1">
    <source>
        <dbReference type="EMBL" id="KAI3955885.1"/>
    </source>
</evidence>